<evidence type="ECO:0000313" key="3">
    <source>
        <dbReference type="Proteomes" id="UP000054359"/>
    </source>
</evidence>
<protein>
    <submittedName>
        <fullName evidence="2">Uncharacterized protein</fullName>
    </submittedName>
</protein>
<proteinExistence type="predicted"/>
<organism evidence="2 3">
    <name type="scientific">Stegodyphus mimosarum</name>
    <name type="common">African social velvet spider</name>
    <dbReference type="NCBI Taxonomy" id="407821"/>
    <lineage>
        <taxon>Eukaryota</taxon>
        <taxon>Metazoa</taxon>
        <taxon>Ecdysozoa</taxon>
        <taxon>Arthropoda</taxon>
        <taxon>Chelicerata</taxon>
        <taxon>Arachnida</taxon>
        <taxon>Araneae</taxon>
        <taxon>Araneomorphae</taxon>
        <taxon>Entelegynae</taxon>
        <taxon>Eresoidea</taxon>
        <taxon>Eresidae</taxon>
        <taxon>Stegodyphus</taxon>
    </lineage>
</organism>
<sequence length="45" mass="5256">MLLCFIGSEGIRNMLKGKSSYRQTVSKHSCSDSRMDRRQQTISYR</sequence>
<feature type="compositionally biased region" description="Basic and acidic residues" evidence="1">
    <location>
        <begin position="29"/>
        <end position="39"/>
    </location>
</feature>
<evidence type="ECO:0000256" key="1">
    <source>
        <dbReference type="SAM" id="MobiDB-lite"/>
    </source>
</evidence>
<accession>A0A087US05</accession>
<reference evidence="2 3" key="1">
    <citation type="submission" date="2013-11" db="EMBL/GenBank/DDBJ databases">
        <title>Genome sequencing of Stegodyphus mimosarum.</title>
        <authorList>
            <person name="Bechsgaard J."/>
        </authorList>
    </citation>
    <scope>NUCLEOTIDE SEQUENCE [LARGE SCALE GENOMIC DNA]</scope>
</reference>
<dbReference type="AlphaFoldDB" id="A0A087US05"/>
<gene>
    <name evidence="2" type="ORF">X975_18462</name>
</gene>
<dbReference type="Proteomes" id="UP000054359">
    <property type="component" value="Unassembled WGS sequence"/>
</dbReference>
<dbReference type="EMBL" id="KK121297">
    <property type="protein sequence ID" value="KFM80144.1"/>
    <property type="molecule type" value="Genomic_DNA"/>
</dbReference>
<feature type="region of interest" description="Disordered" evidence="1">
    <location>
        <begin position="22"/>
        <end position="45"/>
    </location>
</feature>
<name>A0A087US05_STEMI</name>
<feature type="non-terminal residue" evidence="2">
    <location>
        <position position="45"/>
    </location>
</feature>
<keyword evidence="3" id="KW-1185">Reference proteome</keyword>
<evidence type="ECO:0000313" key="2">
    <source>
        <dbReference type="EMBL" id="KFM80144.1"/>
    </source>
</evidence>